<feature type="compositionally biased region" description="Basic residues" evidence="4">
    <location>
        <begin position="81"/>
        <end position="92"/>
    </location>
</feature>
<feature type="domain" description="HMG box" evidence="5">
    <location>
        <begin position="96"/>
        <end position="165"/>
    </location>
</feature>
<dbReference type="CDD" id="cd01389">
    <property type="entry name" value="HMG-box_ROX1-like"/>
    <property type="match status" value="1"/>
</dbReference>
<dbReference type="PROSITE" id="PS50118">
    <property type="entry name" value="HMG_BOX_2"/>
    <property type="match status" value="1"/>
</dbReference>
<feature type="compositionally biased region" description="Acidic residues" evidence="4">
    <location>
        <begin position="50"/>
        <end position="59"/>
    </location>
</feature>
<dbReference type="Proteomes" id="UP001497453">
    <property type="component" value="Chromosome 11"/>
</dbReference>
<keyword evidence="1 3" id="KW-0238">DNA-binding</keyword>
<organism evidence="6 7">
    <name type="scientific">Somion occarium</name>
    <dbReference type="NCBI Taxonomy" id="3059160"/>
    <lineage>
        <taxon>Eukaryota</taxon>
        <taxon>Fungi</taxon>
        <taxon>Dikarya</taxon>
        <taxon>Basidiomycota</taxon>
        <taxon>Agaricomycotina</taxon>
        <taxon>Agaricomycetes</taxon>
        <taxon>Polyporales</taxon>
        <taxon>Cerrenaceae</taxon>
        <taxon>Somion</taxon>
    </lineage>
</organism>
<accession>A0ABP1CTE3</accession>
<feature type="region of interest" description="Disordered" evidence="4">
    <location>
        <begin position="428"/>
        <end position="464"/>
    </location>
</feature>
<dbReference type="InterPro" id="IPR036910">
    <property type="entry name" value="HMG_box_dom_sf"/>
</dbReference>
<feature type="compositionally biased region" description="Polar residues" evidence="4">
    <location>
        <begin position="29"/>
        <end position="49"/>
    </location>
</feature>
<evidence type="ECO:0000313" key="7">
    <source>
        <dbReference type="Proteomes" id="UP001497453"/>
    </source>
</evidence>
<dbReference type="InterPro" id="IPR009071">
    <property type="entry name" value="HMG_box_dom"/>
</dbReference>
<evidence type="ECO:0000256" key="3">
    <source>
        <dbReference type="PROSITE-ProRule" id="PRU00267"/>
    </source>
</evidence>
<feature type="DNA-binding region" description="HMG box" evidence="3">
    <location>
        <begin position="96"/>
        <end position="165"/>
    </location>
</feature>
<dbReference type="Pfam" id="PF00505">
    <property type="entry name" value="HMG_box"/>
    <property type="match status" value="1"/>
</dbReference>
<evidence type="ECO:0000256" key="4">
    <source>
        <dbReference type="SAM" id="MobiDB-lite"/>
    </source>
</evidence>
<keyword evidence="7" id="KW-1185">Reference proteome</keyword>
<feature type="compositionally biased region" description="Basic and acidic residues" evidence="4">
    <location>
        <begin position="179"/>
        <end position="191"/>
    </location>
</feature>
<evidence type="ECO:0000256" key="1">
    <source>
        <dbReference type="ARBA" id="ARBA00023125"/>
    </source>
</evidence>
<dbReference type="PANTHER" id="PTHR45789:SF2">
    <property type="entry name" value="FI18025P1"/>
    <property type="match status" value="1"/>
</dbReference>
<dbReference type="SUPFAM" id="SSF47095">
    <property type="entry name" value="HMG-box"/>
    <property type="match status" value="1"/>
</dbReference>
<protein>
    <recommendedName>
        <fullName evidence="5">HMG box domain-containing protein</fullName>
    </recommendedName>
</protein>
<proteinExistence type="predicted"/>
<evidence type="ECO:0000256" key="2">
    <source>
        <dbReference type="ARBA" id="ARBA00023242"/>
    </source>
</evidence>
<dbReference type="EMBL" id="OZ037954">
    <property type="protein sequence ID" value="CAL1698936.1"/>
    <property type="molecule type" value="Genomic_DNA"/>
</dbReference>
<feature type="region of interest" description="Disordered" evidence="4">
    <location>
        <begin position="171"/>
        <end position="191"/>
    </location>
</feature>
<name>A0ABP1CTE3_9APHY</name>
<gene>
    <name evidence="6" type="ORF">GFSPODELE1_LOCUS2414</name>
</gene>
<evidence type="ECO:0000259" key="5">
    <source>
        <dbReference type="PROSITE" id="PS50118"/>
    </source>
</evidence>
<dbReference type="InterPro" id="IPR051356">
    <property type="entry name" value="SOX/SOX-like_TF"/>
</dbReference>
<feature type="compositionally biased region" description="Low complexity" evidence="4">
    <location>
        <begin position="429"/>
        <end position="444"/>
    </location>
</feature>
<dbReference type="Gene3D" id="1.10.30.10">
    <property type="entry name" value="High mobility group box domain"/>
    <property type="match status" value="1"/>
</dbReference>
<reference evidence="7" key="1">
    <citation type="submission" date="2024-04" db="EMBL/GenBank/DDBJ databases">
        <authorList>
            <person name="Shaw F."/>
            <person name="Minotto A."/>
        </authorList>
    </citation>
    <scope>NUCLEOTIDE SEQUENCE [LARGE SCALE GENOMIC DNA]</scope>
</reference>
<sequence>MPALRTRRRRSSIALGLASLTPAKPGNYGINTSPRNVSFAPNVTPSTYVETEETAEGDGTEPTSPADALFPPVEAPVPPPTRRRVPPGKRRSQGYIPRPPNAFMLFRADFVRQKHVPGSIETNHGSLSKIIGNCWRQLPLEEKRIWESRAKKAKADHRERYPNYRFRPVHNKHKKRDAARKEKTPMPVQDERRCEEVAQLLLEGKKGDELAAAVRMLDYDRAHEMSMSATASPMLHMPAPLPMVSGAMPFYTQRRSSSVPPMMYHPINIPSVPFLMHSQAQHPTYSRPESPVSSIARSNRMFLGQRRASSVGVSLERSWMMGSEYMPYQLQQDDEPLPEVDTSLFEQSFLDSSSGFSMSQPNNNLFVQTNQVQHPEFALSISPLDPLSSTTTVPSSQSSAFPFYSPATAPNQPHQYGGEHMSWLPALEASSGPSSAFSGSPSPSEQALPAPPNSTIHTPQPQHPIGYAQQQHDMHALVGPSEPEFTFEQLQEYGFDTYASGTAMYGAESQHCGLEAGVTELYPYHEYPVEVPQY</sequence>
<keyword evidence="2 3" id="KW-0539">Nucleus</keyword>
<dbReference type="PANTHER" id="PTHR45789">
    <property type="entry name" value="FI18025P1"/>
    <property type="match status" value="1"/>
</dbReference>
<dbReference type="SMART" id="SM00398">
    <property type="entry name" value="HMG"/>
    <property type="match status" value="1"/>
</dbReference>
<feature type="region of interest" description="Disordered" evidence="4">
    <location>
        <begin position="15"/>
        <end position="98"/>
    </location>
</feature>
<evidence type="ECO:0000313" key="6">
    <source>
        <dbReference type="EMBL" id="CAL1698936.1"/>
    </source>
</evidence>